<gene>
    <name evidence="4" type="ORF">GBK04_12035</name>
</gene>
<feature type="signal peptide" evidence="2">
    <location>
        <begin position="1"/>
        <end position="26"/>
    </location>
</feature>
<evidence type="ECO:0000256" key="2">
    <source>
        <dbReference type="SAM" id="SignalP"/>
    </source>
</evidence>
<dbReference type="PANTHER" id="PTHR43739">
    <property type="entry name" value="XYLOGLUCANASE (EUROFUNG)"/>
    <property type="match status" value="1"/>
</dbReference>
<dbReference type="InterPro" id="IPR052025">
    <property type="entry name" value="Xyloglucanase_GH74"/>
</dbReference>
<sequence>MQHFSRLSLCLLLSLTSLLVLGQKKAATPEKKPDAFSTETFSGLKFRSIGPAVTSGRISDFAINPQNNSEYYVATSAGGVWKTSNHGVTFRPLFDSQGSYSIGCVTLAPTNPSIVWVGSGENNNQRSVSYGDGIYKSEDAGKTWKNMGLKNSEHISEVIVHPTNPDIVYVGAYGPVWSEGGDRGVFKSTDGGATWTNVKSVSDYTGCNDLVMDPRDPNVLYAAFHQRMRKVYTYIGGGPESALYKSTDGGTTWKKLEGGLPGGDIGRIGLAISPVNPNVLYTVVEAPDDKGGIYRSMDQGASWEKRNPYFSSGNYYQEITCDPTNVDRIFITDTYYKVSQDGGKTVSNLGELNKHVDNHCIWIDPKDGDHLMVGCDGGVYESYDFAKTWDFKSNLPVTQFYKVATDNAYPFYGVHGGTQDNLSLGGPSRTTSANGITNADWYVTSIGDGFETQVDQSNSDLIYAQSQYGGLQRFDRKSGEYLSIRPVELEGQEAVRWNWDAPLLISQHSNSRLYSGSNRVYRTDDRGNSWTIISPDLSRQTDRNKMEVMGRVWSVDAIAKNGSTDIYGQLTTIAESKLDPDLLWVGTDDGLIQRTTDGGKNWQKFDNLPGVPKQTYVHQIIASLHDKNTAYVCFNNHRDSDFKPYVLKTTDSGKSWKAIQADLPARGSVYTIAEDHVDPDLLFVGTEFGVFFSNSGGQNWLQLKGGLPTAAVRDIEIQRRENDLVLATFGRGFYILDDYSLLRKLKKEELDQTARLFPIKKSLMYVERFPLGLRDKGHLGSSYFSTPNPPVGAVFTYYLKDDIKTLKDKRQEAEKTMLDRKQSVYYPSLDSLRLEDNQPDPYLLFTVKDQAGKVVRHLKAPAKKGLKRLVWDFRYGTPAPVQNRYTPQPDQLFGSAETGYLAPPGQYTVSLAKYEDGTLTELAGPVTFDCTLLDQSSLPLNPTENAAFNSKAAELRKAVTAASDLLRQMDTRLSAIGTAILDMPAPAKPLLETAYRLNQELQRLKTDLNGDDTRAQRQFETLPGIGSRIADFTSSMNSTLAPVTQTYKDSYTLAAKQFTALLEDMKKMDQEIGTLEKTLELNNAPYTPGRWPDWTGN</sequence>
<proteinExistence type="predicted"/>
<dbReference type="PANTHER" id="PTHR43739:SF5">
    <property type="entry name" value="EXO-ALPHA-SIALIDASE"/>
    <property type="match status" value="1"/>
</dbReference>
<reference evidence="4 5" key="1">
    <citation type="submission" date="2019-10" db="EMBL/GenBank/DDBJ databases">
        <title>Draft Genome Sequence of Cytophagaceae sp. SJW1-29.</title>
        <authorList>
            <person name="Choi A."/>
        </authorList>
    </citation>
    <scope>NUCLEOTIDE SEQUENCE [LARGE SCALE GENOMIC DNA]</scope>
    <source>
        <strain evidence="4 5">SJW1-29</strain>
    </source>
</reference>
<dbReference type="SUPFAM" id="SSF50939">
    <property type="entry name" value="Sialidases"/>
    <property type="match status" value="1"/>
</dbReference>
<dbReference type="EMBL" id="WHLY01000002">
    <property type="protein sequence ID" value="MPR34076.1"/>
    <property type="molecule type" value="Genomic_DNA"/>
</dbReference>
<feature type="domain" description="Sortilin N-terminal" evidence="3">
    <location>
        <begin position="134"/>
        <end position="257"/>
    </location>
</feature>
<keyword evidence="2" id="KW-0732">Signal</keyword>
<protein>
    <submittedName>
        <fullName evidence="4">Glycosyl hydrolase</fullName>
    </submittedName>
</protein>
<dbReference type="GO" id="GO:0010411">
    <property type="term" value="P:xyloglucan metabolic process"/>
    <property type="evidence" value="ECO:0007669"/>
    <property type="project" value="TreeGrafter"/>
</dbReference>
<dbReference type="RefSeq" id="WP_152759988.1">
    <property type="nucleotide sequence ID" value="NZ_WHLY01000002.1"/>
</dbReference>
<dbReference type="InterPro" id="IPR036278">
    <property type="entry name" value="Sialidase_sf"/>
</dbReference>
<feature type="chain" id="PRO_5028909212" evidence="2">
    <location>
        <begin position="27"/>
        <end position="1097"/>
    </location>
</feature>
<keyword evidence="4" id="KW-0378">Hydrolase</keyword>
<name>A0A7C9BCF4_9BACT</name>
<accession>A0A7C9BCF4</accession>
<dbReference type="InterPro" id="IPR015943">
    <property type="entry name" value="WD40/YVTN_repeat-like_dom_sf"/>
</dbReference>
<organism evidence="4 5">
    <name type="scientific">Salmonirosea aquatica</name>
    <dbReference type="NCBI Taxonomy" id="2654236"/>
    <lineage>
        <taxon>Bacteria</taxon>
        <taxon>Pseudomonadati</taxon>
        <taxon>Bacteroidota</taxon>
        <taxon>Cytophagia</taxon>
        <taxon>Cytophagales</taxon>
        <taxon>Spirosomataceae</taxon>
        <taxon>Salmonirosea</taxon>
    </lineage>
</organism>
<dbReference type="GO" id="GO:0016787">
    <property type="term" value="F:hydrolase activity"/>
    <property type="evidence" value="ECO:0007669"/>
    <property type="project" value="UniProtKB-KW"/>
</dbReference>
<dbReference type="Gene3D" id="2.130.10.10">
    <property type="entry name" value="YVTN repeat-like/Quinoprotein amine dehydrogenase"/>
    <property type="match status" value="5"/>
</dbReference>
<dbReference type="Pfam" id="PF15902">
    <property type="entry name" value="Sortilin-Vps10"/>
    <property type="match status" value="1"/>
</dbReference>
<dbReference type="AlphaFoldDB" id="A0A7C9BCF4"/>
<evidence type="ECO:0000256" key="1">
    <source>
        <dbReference type="ARBA" id="ARBA00022737"/>
    </source>
</evidence>
<comment type="caution">
    <text evidence="4">The sequence shown here is derived from an EMBL/GenBank/DDBJ whole genome shotgun (WGS) entry which is preliminary data.</text>
</comment>
<dbReference type="Proteomes" id="UP000479293">
    <property type="component" value="Unassembled WGS sequence"/>
</dbReference>
<keyword evidence="5" id="KW-1185">Reference proteome</keyword>
<evidence type="ECO:0000313" key="4">
    <source>
        <dbReference type="EMBL" id="MPR34076.1"/>
    </source>
</evidence>
<dbReference type="SUPFAM" id="SSF110296">
    <property type="entry name" value="Oligoxyloglucan reducing end-specific cellobiohydrolase"/>
    <property type="match status" value="1"/>
</dbReference>
<keyword evidence="1" id="KW-0677">Repeat</keyword>
<dbReference type="CDD" id="cd15482">
    <property type="entry name" value="Sialidase_non-viral"/>
    <property type="match status" value="1"/>
</dbReference>
<evidence type="ECO:0000313" key="5">
    <source>
        <dbReference type="Proteomes" id="UP000479293"/>
    </source>
</evidence>
<evidence type="ECO:0000259" key="3">
    <source>
        <dbReference type="Pfam" id="PF15902"/>
    </source>
</evidence>
<dbReference type="InterPro" id="IPR031778">
    <property type="entry name" value="Sortilin_N"/>
</dbReference>